<accession>A0ABQ2CZS1</accession>
<keyword evidence="1" id="KW-0472">Membrane</keyword>
<keyword evidence="4" id="KW-1185">Reference proteome</keyword>
<comment type="caution">
    <text evidence="3">The sequence shown here is derived from an EMBL/GenBank/DDBJ whole genome shotgun (WGS) entry which is preliminary data.</text>
</comment>
<evidence type="ECO:0000313" key="4">
    <source>
        <dbReference type="Proteomes" id="UP000632222"/>
    </source>
</evidence>
<feature type="transmembrane region" description="Helical" evidence="1">
    <location>
        <begin position="6"/>
        <end position="26"/>
    </location>
</feature>
<dbReference type="EMBL" id="BMOD01000008">
    <property type="protein sequence ID" value="GGJ37162.1"/>
    <property type="molecule type" value="Genomic_DNA"/>
</dbReference>
<dbReference type="Pfam" id="PF10099">
    <property type="entry name" value="RskA_C"/>
    <property type="match status" value="1"/>
</dbReference>
<keyword evidence="1" id="KW-0812">Transmembrane</keyword>
<gene>
    <name evidence="3" type="ORF">GCM10008938_24070</name>
</gene>
<sequence>MGILPWVIGGILVLGAGAWMGLPYLTGGNPEQQETRTIETWLAANAKMLPIEKTDNTQFASLLKKDDGQALLVMNQPAKEGSVYQVWSVLGDNIEPLGTIKLRTLQVNTIGLEALLVSLEPEGGSESPTRILGDVQLK</sequence>
<keyword evidence="1" id="KW-1133">Transmembrane helix</keyword>
<feature type="domain" description="Anti-sigma K factor RskA C-terminal" evidence="2">
    <location>
        <begin position="28"/>
        <end position="129"/>
    </location>
</feature>
<reference evidence="4" key="1">
    <citation type="journal article" date="2019" name="Int. J. Syst. Evol. Microbiol.">
        <title>The Global Catalogue of Microorganisms (GCM) 10K type strain sequencing project: providing services to taxonomists for standard genome sequencing and annotation.</title>
        <authorList>
            <consortium name="The Broad Institute Genomics Platform"/>
            <consortium name="The Broad Institute Genome Sequencing Center for Infectious Disease"/>
            <person name="Wu L."/>
            <person name="Ma J."/>
        </authorList>
    </citation>
    <scope>NUCLEOTIDE SEQUENCE [LARGE SCALE GENOMIC DNA]</scope>
    <source>
        <strain evidence="4">JCM 14370</strain>
    </source>
</reference>
<dbReference type="InterPro" id="IPR018764">
    <property type="entry name" value="RskA_C"/>
</dbReference>
<protein>
    <recommendedName>
        <fullName evidence="2">Anti-sigma K factor RskA C-terminal domain-containing protein</fullName>
    </recommendedName>
</protein>
<evidence type="ECO:0000313" key="3">
    <source>
        <dbReference type="EMBL" id="GGJ37162.1"/>
    </source>
</evidence>
<evidence type="ECO:0000259" key="2">
    <source>
        <dbReference type="Pfam" id="PF10099"/>
    </source>
</evidence>
<dbReference type="Proteomes" id="UP000632222">
    <property type="component" value="Unassembled WGS sequence"/>
</dbReference>
<organism evidence="3 4">
    <name type="scientific">Deinococcus roseus</name>
    <dbReference type="NCBI Taxonomy" id="392414"/>
    <lineage>
        <taxon>Bacteria</taxon>
        <taxon>Thermotogati</taxon>
        <taxon>Deinococcota</taxon>
        <taxon>Deinococci</taxon>
        <taxon>Deinococcales</taxon>
        <taxon>Deinococcaceae</taxon>
        <taxon>Deinococcus</taxon>
    </lineage>
</organism>
<name>A0ABQ2CZS1_9DEIO</name>
<evidence type="ECO:0000256" key="1">
    <source>
        <dbReference type="SAM" id="Phobius"/>
    </source>
</evidence>
<proteinExistence type="predicted"/>